<name>A0ABY7M857_9CHLR</name>
<sequence length="95" mass="10341">MSEVTSARSSIACALIPSSPTVMPPWLATHFTFRPPRGCATDVRSWSKHRPGRKAAKLAMNAVFPQAASPAAMPTMFCSATPTVYHRSGYFSPNW</sequence>
<reference evidence="1 2" key="1">
    <citation type="journal article" date="2023" name="ISME J.">
        <title>Thermophilic Dehalococcoidia with unusual traits shed light on an unexpected past.</title>
        <authorList>
            <person name="Palmer M."/>
            <person name="Covington J.K."/>
            <person name="Zhou E.M."/>
            <person name="Thomas S.C."/>
            <person name="Habib N."/>
            <person name="Seymour C.O."/>
            <person name="Lai D."/>
            <person name="Johnston J."/>
            <person name="Hashimi A."/>
            <person name="Jiao J.Y."/>
            <person name="Muok A.R."/>
            <person name="Liu L."/>
            <person name="Xian W.D."/>
            <person name="Zhi X.Y."/>
            <person name="Li M.M."/>
            <person name="Silva L.P."/>
            <person name="Bowen B.P."/>
            <person name="Louie K."/>
            <person name="Briegel A."/>
            <person name="Pett-Ridge J."/>
            <person name="Weber P.K."/>
            <person name="Tocheva E.I."/>
            <person name="Woyke T."/>
            <person name="Northen T.R."/>
            <person name="Mayali X."/>
            <person name="Li W.J."/>
            <person name="Hedlund B.P."/>
        </authorList>
    </citation>
    <scope>NUCLEOTIDE SEQUENCE [LARGE SCALE GENOMIC DNA]</scope>
    <source>
        <strain evidence="1 2">YIM 72310</strain>
    </source>
</reference>
<protein>
    <submittedName>
        <fullName evidence="1">Uncharacterized protein</fullName>
    </submittedName>
</protein>
<evidence type="ECO:0000313" key="1">
    <source>
        <dbReference type="EMBL" id="WBL36689.1"/>
    </source>
</evidence>
<dbReference type="Proteomes" id="UP001212803">
    <property type="component" value="Chromosome"/>
</dbReference>
<accession>A0ABY7M857</accession>
<dbReference type="EMBL" id="CP115149">
    <property type="protein sequence ID" value="WBL36689.1"/>
    <property type="molecule type" value="Genomic_DNA"/>
</dbReference>
<organism evidence="1 2">
    <name type="scientific">Tepidiforma flava</name>
    <dbReference type="NCBI Taxonomy" id="3004094"/>
    <lineage>
        <taxon>Bacteria</taxon>
        <taxon>Bacillati</taxon>
        <taxon>Chloroflexota</taxon>
        <taxon>Tepidiformia</taxon>
        <taxon>Tepidiformales</taxon>
        <taxon>Tepidiformaceae</taxon>
        <taxon>Tepidiforma</taxon>
    </lineage>
</organism>
<proteinExistence type="predicted"/>
<gene>
    <name evidence="1" type="ORF">O0235_03800</name>
</gene>
<keyword evidence="2" id="KW-1185">Reference proteome</keyword>
<evidence type="ECO:0000313" key="2">
    <source>
        <dbReference type="Proteomes" id="UP001212803"/>
    </source>
</evidence>